<proteinExistence type="predicted"/>
<name>A0ABW9Y9J6_9RHOB</name>
<dbReference type="Proteomes" id="UP001517376">
    <property type="component" value="Unassembled WGS sequence"/>
</dbReference>
<dbReference type="EMBL" id="JAAATW010000004">
    <property type="protein sequence ID" value="NBE09219.1"/>
    <property type="molecule type" value="Genomic_DNA"/>
</dbReference>
<dbReference type="RefSeq" id="WP_161768287.1">
    <property type="nucleotide sequence ID" value="NZ_JAAATW010000004.1"/>
</dbReference>
<organism evidence="1 2">
    <name type="scientific">Paragemmobacter ruber</name>
    <dbReference type="NCBI Taxonomy" id="1985673"/>
    <lineage>
        <taxon>Bacteria</taxon>
        <taxon>Pseudomonadati</taxon>
        <taxon>Pseudomonadota</taxon>
        <taxon>Alphaproteobacteria</taxon>
        <taxon>Rhodobacterales</taxon>
        <taxon>Paracoccaceae</taxon>
        <taxon>Paragemmobacter</taxon>
    </lineage>
</organism>
<keyword evidence="2" id="KW-1185">Reference proteome</keyword>
<protein>
    <submittedName>
        <fullName evidence="1">Uncharacterized protein</fullName>
    </submittedName>
</protein>
<accession>A0ABW9Y9J6</accession>
<comment type="caution">
    <text evidence="1">The sequence shown here is derived from an EMBL/GenBank/DDBJ whole genome shotgun (WGS) entry which is preliminary data.</text>
</comment>
<gene>
    <name evidence="1" type="ORF">GU920_16865</name>
</gene>
<evidence type="ECO:0000313" key="2">
    <source>
        <dbReference type="Proteomes" id="UP001517376"/>
    </source>
</evidence>
<reference evidence="2" key="1">
    <citation type="submission" date="2020-01" db="EMBL/GenBank/DDBJ databases">
        <title>Sphingomonas sp. strain CSW-10.</title>
        <authorList>
            <person name="Chen W.-M."/>
        </authorList>
    </citation>
    <scope>NUCLEOTIDE SEQUENCE [LARGE SCALE GENOMIC DNA]</scope>
    <source>
        <strain evidence="2">CCP-1</strain>
    </source>
</reference>
<sequence length="133" mass="14094">MKHAVGRVSAHLGEGMAGRVVTLHPRERVDEDEGAIVAILDRLGPDPGAKLVTRAVGELALAVTVMCAQVERCELETLPRALKRVQAMAAGVGMVSLAHVAEDARAVLIRGDATAFAAVWARLVRVAEQSLVR</sequence>
<evidence type="ECO:0000313" key="1">
    <source>
        <dbReference type="EMBL" id="NBE09219.1"/>
    </source>
</evidence>